<name>A0ACC1LJL4_9FUNG</name>
<dbReference type="Proteomes" id="UP001140096">
    <property type="component" value="Unassembled WGS sequence"/>
</dbReference>
<evidence type="ECO:0000313" key="2">
    <source>
        <dbReference type="Proteomes" id="UP001140096"/>
    </source>
</evidence>
<organism evidence="1 2">
    <name type="scientific">Coemansia furcata</name>
    <dbReference type="NCBI Taxonomy" id="417177"/>
    <lineage>
        <taxon>Eukaryota</taxon>
        <taxon>Fungi</taxon>
        <taxon>Fungi incertae sedis</taxon>
        <taxon>Zoopagomycota</taxon>
        <taxon>Kickxellomycotina</taxon>
        <taxon>Kickxellomycetes</taxon>
        <taxon>Kickxellales</taxon>
        <taxon>Kickxellaceae</taxon>
        <taxon>Coemansia</taxon>
    </lineage>
</organism>
<proteinExistence type="predicted"/>
<evidence type="ECO:0000313" key="1">
    <source>
        <dbReference type="EMBL" id="KAJ2810171.1"/>
    </source>
</evidence>
<reference evidence="1" key="1">
    <citation type="submission" date="2022-07" db="EMBL/GenBank/DDBJ databases">
        <title>Phylogenomic reconstructions and comparative analyses of Kickxellomycotina fungi.</title>
        <authorList>
            <person name="Reynolds N.K."/>
            <person name="Stajich J.E."/>
            <person name="Barry K."/>
            <person name="Grigoriev I.V."/>
            <person name="Crous P."/>
            <person name="Smith M.E."/>
        </authorList>
    </citation>
    <scope>NUCLEOTIDE SEQUENCE</scope>
    <source>
        <strain evidence="1">CBS 102833</strain>
    </source>
</reference>
<sequence length="88" mass="10022">MLAHGPGRVRQTILNKCKGSSGISRIIGTDEQGIMMVTTDPEEVREQTRVHFDDMFHPHPVHPELLTKWIQEYMAKGHPEQYPASQAE</sequence>
<comment type="caution">
    <text evidence="1">The sequence shown here is derived from an EMBL/GenBank/DDBJ whole genome shotgun (WGS) entry which is preliminary data.</text>
</comment>
<feature type="non-terminal residue" evidence="1">
    <location>
        <position position="88"/>
    </location>
</feature>
<protein>
    <submittedName>
        <fullName evidence="1">Uncharacterized protein</fullName>
    </submittedName>
</protein>
<keyword evidence="2" id="KW-1185">Reference proteome</keyword>
<dbReference type="EMBL" id="JANBUP010000784">
    <property type="protein sequence ID" value="KAJ2810171.1"/>
    <property type="molecule type" value="Genomic_DNA"/>
</dbReference>
<accession>A0ACC1LJL4</accession>
<gene>
    <name evidence="1" type="ORF">H4S07_002824</name>
</gene>